<gene>
    <name evidence="2" type="ORF">QTG54_003675</name>
</gene>
<dbReference type="SUPFAM" id="SSF51556">
    <property type="entry name" value="Metallo-dependent hydrolases"/>
    <property type="match status" value="1"/>
</dbReference>
<dbReference type="EMBL" id="JATAAI010000005">
    <property type="protein sequence ID" value="KAK1745751.1"/>
    <property type="molecule type" value="Genomic_DNA"/>
</dbReference>
<proteinExistence type="predicted"/>
<organism evidence="2 3">
    <name type="scientific">Skeletonema marinoi</name>
    <dbReference type="NCBI Taxonomy" id="267567"/>
    <lineage>
        <taxon>Eukaryota</taxon>
        <taxon>Sar</taxon>
        <taxon>Stramenopiles</taxon>
        <taxon>Ochrophyta</taxon>
        <taxon>Bacillariophyta</taxon>
        <taxon>Coscinodiscophyceae</taxon>
        <taxon>Thalassiosirophycidae</taxon>
        <taxon>Thalassiosirales</taxon>
        <taxon>Skeletonemataceae</taxon>
        <taxon>Skeletonema</taxon>
        <taxon>Skeletonema marinoi-dohrnii complex</taxon>
    </lineage>
</organism>
<keyword evidence="1" id="KW-0732">Signal</keyword>
<sequence length="498" mass="55427">MMLVPSLMTLTLFVSLQKLIQRPSATTTLIGCHRIIESTPLFASSTFGQLVSVDLEFSGMNEPSCPCCSFGGKSLFLPWGDSNNIGVERVRIADETILSSAAVDVLSPSEAWQAIISARADASQQQLPIALVDTHGHPHLERSVEYAIQEKDEEILSRNDQTNIVVSITCAVSPVDWNDALDYSCRSQHILPALGIHPWYLSDILMKDIVESNIEESTTDEPANIEQYLNWDWLNELEAKLSQHPNLIVGEIGLCKMARFVREFPKALGGKATALQLQKIVFKKQMELAAQWRRPVTVHCVNAHGLLMETLEEIFNEARESCSKEEQVHSTSNNLLQNDGLKTTLRKAFPPAIAMHSFTGTAHHVQQILDFERSILYPELVEAERKKQRGKKKQQKRQNAEENEVKGDTDILFYFGFSHSVNYIMCTSEKAKRKGIEAVQAIPSDRLLVESDVHATEDVILGTAGATAYAAHARGESLQDVAETSTINGLRFISSLRS</sequence>
<protein>
    <submittedName>
        <fullName evidence="2">TatD family metal-dependent hydrolase</fullName>
    </submittedName>
</protein>
<keyword evidence="2" id="KW-0378">Hydrolase</keyword>
<evidence type="ECO:0000313" key="3">
    <source>
        <dbReference type="Proteomes" id="UP001224775"/>
    </source>
</evidence>
<dbReference type="Gene3D" id="3.20.20.140">
    <property type="entry name" value="Metal-dependent hydrolases"/>
    <property type="match status" value="2"/>
</dbReference>
<dbReference type="PANTHER" id="PTHR47345">
    <property type="entry name" value="CUT9-INTERACTING PROTEIN SCN1"/>
    <property type="match status" value="1"/>
</dbReference>
<dbReference type="InterPro" id="IPR001130">
    <property type="entry name" value="TatD-like"/>
</dbReference>
<dbReference type="Proteomes" id="UP001224775">
    <property type="component" value="Unassembled WGS sequence"/>
</dbReference>
<dbReference type="InterPro" id="IPR032466">
    <property type="entry name" value="Metal_Hydrolase"/>
</dbReference>
<accession>A0AAD9DFG4</accession>
<dbReference type="AlphaFoldDB" id="A0AAD9DFG4"/>
<dbReference type="PANTHER" id="PTHR47345:SF1">
    <property type="entry name" value="CUT9-INTERACTING PROTEIN SCN1"/>
    <property type="match status" value="1"/>
</dbReference>
<comment type="caution">
    <text evidence="2">The sequence shown here is derived from an EMBL/GenBank/DDBJ whole genome shotgun (WGS) entry which is preliminary data.</text>
</comment>
<dbReference type="GO" id="GO:0016788">
    <property type="term" value="F:hydrolase activity, acting on ester bonds"/>
    <property type="evidence" value="ECO:0007669"/>
    <property type="project" value="InterPro"/>
</dbReference>
<evidence type="ECO:0000256" key="1">
    <source>
        <dbReference type="SAM" id="SignalP"/>
    </source>
</evidence>
<feature type="chain" id="PRO_5042255231" evidence="1">
    <location>
        <begin position="17"/>
        <end position="498"/>
    </location>
</feature>
<dbReference type="InterPro" id="IPR053044">
    <property type="entry name" value="Metallo-hydrolase/TatD-type"/>
</dbReference>
<evidence type="ECO:0000313" key="2">
    <source>
        <dbReference type="EMBL" id="KAK1745751.1"/>
    </source>
</evidence>
<reference evidence="2" key="1">
    <citation type="submission" date="2023-06" db="EMBL/GenBank/DDBJ databases">
        <title>Survivors Of The Sea: Transcriptome response of Skeletonema marinoi to long-term dormancy.</title>
        <authorList>
            <person name="Pinder M.I.M."/>
            <person name="Kourtchenko O."/>
            <person name="Robertson E.K."/>
            <person name="Larsson T."/>
            <person name="Maumus F."/>
            <person name="Osuna-Cruz C.M."/>
            <person name="Vancaester E."/>
            <person name="Stenow R."/>
            <person name="Vandepoele K."/>
            <person name="Ploug H."/>
            <person name="Bruchert V."/>
            <person name="Godhe A."/>
            <person name="Topel M."/>
        </authorList>
    </citation>
    <scope>NUCLEOTIDE SEQUENCE</scope>
    <source>
        <strain evidence="2">R05AC</strain>
    </source>
</reference>
<name>A0AAD9DFG4_9STRA</name>
<feature type="signal peptide" evidence="1">
    <location>
        <begin position="1"/>
        <end position="16"/>
    </location>
</feature>
<keyword evidence="3" id="KW-1185">Reference proteome</keyword>
<dbReference type="Pfam" id="PF01026">
    <property type="entry name" value="TatD_DNase"/>
    <property type="match status" value="1"/>
</dbReference>